<keyword evidence="3 5" id="KW-0862">Zinc</keyword>
<dbReference type="Gene3D" id="3.90.180.10">
    <property type="entry name" value="Medium-chain alcohol dehydrogenases, catalytic domain"/>
    <property type="match status" value="1"/>
</dbReference>
<dbReference type="FunFam" id="3.40.50.720:FF:000022">
    <property type="entry name" value="Cinnamyl alcohol dehydrogenase"/>
    <property type="match status" value="1"/>
</dbReference>
<dbReference type="AlphaFoldDB" id="A0A9W4TYI7"/>
<dbReference type="OrthoDB" id="1879366at2759"/>
<keyword evidence="4" id="KW-0560">Oxidoreductase</keyword>
<dbReference type="EMBL" id="CANTUO010000007">
    <property type="protein sequence ID" value="CAI5760720.1"/>
    <property type="molecule type" value="Genomic_DNA"/>
</dbReference>
<organism evidence="8 9">
    <name type="scientific">Candida verbasci</name>
    <dbReference type="NCBI Taxonomy" id="1227364"/>
    <lineage>
        <taxon>Eukaryota</taxon>
        <taxon>Fungi</taxon>
        <taxon>Dikarya</taxon>
        <taxon>Ascomycota</taxon>
        <taxon>Saccharomycotina</taxon>
        <taxon>Pichiomycetes</taxon>
        <taxon>Debaryomycetaceae</taxon>
        <taxon>Candida/Lodderomyces clade</taxon>
        <taxon>Candida</taxon>
    </lineage>
</organism>
<keyword evidence="9" id="KW-1185">Reference proteome</keyword>
<dbReference type="InterPro" id="IPR013154">
    <property type="entry name" value="ADH-like_N"/>
</dbReference>
<dbReference type="InterPro" id="IPR011032">
    <property type="entry name" value="GroES-like_sf"/>
</dbReference>
<keyword evidence="2 5" id="KW-0479">Metal-binding</keyword>
<dbReference type="GO" id="GO:0016616">
    <property type="term" value="F:oxidoreductase activity, acting on the CH-OH group of donors, NAD or NADP as acceptor"/>
    <property type="evidence" value="ECO:0007669"/>
    <property type="project" value="InterPro"/>
</dbReference>
<dbReference type="Pfam" id="PF00107">
    <property type="entry name" value="ADH_zinc_N"/>
    <property type="match status" value="1"/>
</dbReference>
<evidence type="ECO:0000259" key="7">
    <source>
        <dbReference type="Pfam" id="PF08240"/>
    </source>
</evidence>
<comment type="cofactor">
    <cofactor evidence="1 5">
        <name>Zn(2+)</name>
        <dbReference type="ChEBI" id="CHEBI:29105"/>
    </cofactor>
</comment>
<dbReference type="PROSITE" id="PS00065">
    <property type="entry name" value="D_2_HYDROXYACID_DH_1"/>
    <property type="match status" value="1"/>
</dbReference>
<dbReference type="Proteomes" id="UP001152885">
    <property type="component" value="Unassembled WGS sequence"/>
</dbReference>
<evidence type="ECO:0000313" key="8">
    <source>
        <dbReference type="EMBL" id="CAI5760720.1"/>
    </source>
</evidence>
<feature type="domain" description="Alcohol dehydrogenase-like N-terminal" evidence="7">
    <location>
        <begin position="36"/>
        <end position="156"/>
    </location>
</feature>
<comment type="similarity">
    <text evidence="5">Belongs to the zinc-containing alcohol dehydrogenase family.</text>
</comment>
<reference evidence="8" key="1">
    <citation type="submission" date="2022-12" db="EMBL/GenBank/DDBJ databases">
        <authorList>
            <person name="Brejova B."/>
        </authorList>
    </citation>
    <scope>NUCLEOTIDE SEQUENCE</scope>
</reference>
<dbReference type="Pfam" id="PF08240">
    <property type="entry name" value="ADH_N"/>
    <property type="match status" value="1"/>
</dbReference>
<dbReference type="GO" id="GO:0008270">
    <property type="term" value="F:zinc ion binding"/>
    <property type="evidence" value="ECO:0007669"/>
    <property type="project" value="InterPro"/>
</dbReference>
<comment type="caution">
    <text evidence="8">The sequence shown here is derived from an EMBL/GenBank/DDBJ whole genome shotgun (WGS) entry which is preliminary data.</text>
</comment>
<sequence length="372" mass="41019">MTTDSVPEKFQGFGVDKAENWDKPKLVSYEHKKINPYDVVIKNECCGVCYSDIHTIQGNWGKLNRDDLVVGHEIVGKVVAVGDKVTEFKVGQRVGTGANASACRKCNRCKNDNEQYCPEAAPTYNGPDVRSDGYITQGGYASHSIADEQFVFAIPDELESKFVASLLCAGLTVWSPIVRNCGYDATGKTIAIIGLGGLGHLAVQESHAIGAKVVVFSTTASKREEALKLGADEFVATKEDKDWYKTYFDTFDFILSCASGIEGLDLEHYISTLKVNKKFVSVGLPPSDEKFSVSPNSFVAHAASFGSSLLGNKKEVYKMLDLAVKKNVRPWIEEVPISEKSVPETLKRFVKGDVRYRFVLTDFDKFFGDQKD</sequence>
<dbReference type="SUPFAM" id="SSF50129">
    <property type="entry name" value="GroES-like"/>
    <property type="match status" value="1"/>
</dbReference>
<evidence type="ECO:0000256" key="5">
    <source>
        <dbReference type="RuleBase" id="RU361277"/>
    </source>
</evidence>
<proteinExistence type="inferred from homology"/>
<evidence type="ECO:0000256" key="2">
    <source>
        <dbReference type="ARBA" id="ARBA00022723"/>
    </source>
</evidence>
<dbReference type="InterPro" id="IPR002328">
    <property type="entry name" value="ADH_Zn_CS"/>
</dbReference>
<dbReference type="SUPFAM" id="SSF51735">
    <property type="entry name" value="NAD(P)-binding Rossmann-fold domains"/>
    <property type="match status" value="1"/>
</dbReference>
<dbReference type="PANTHER" id="PTHR42683">
    <property type="entry name" value="ALDEHYDE REDUCTASE"/>
    <property type="match status" value="1"/>
</dbReference>
<dbReference type="InterPro" id="IPR036291">
    <property type="entry name" value="NAD(P)-bd_dom_sf"/>
</dbReference>
<evidence type="ECO:0000313" key="9">
    <source>
        <dbReference type="Proteomes" id="UP001152885"/>
    </source>
</evidence>
<dbReference type="InterPro" id="IPR013149">
    <property type="entry name" value="ADH-like_C"/>
</dbReference>
<evidence type="ECO:0000256" key="4">
    <source>
        <dbReference type="ARBA" id="ARBA00023002"/>
    </source>
</evidence>
<dbReference type="InterPro" id="IPR029752">
    <property type="entry name" value="D-isomer_DH_CS1"/>
</dbReference>
<dbReference type="PROSITE" id="PS00059">
    <property type="entry name" value="ADH_ZINC"/>
    <property type="match status" value="1"/>
</dbReference>
<gene>
    <name evidence="8" type="ORF">CANVERA_P5228</name>
</gene>
<evidence type="ECO:0000259" key="6">
    <source>
        <dbReference type="Pfam" id="PF00107"/>
    </source>
</evidence>
<dbReference type="InterPro" id="IPR047109">
    <property type="entry name" value="CAD-like"/>
</dbReference>
<protein>
    <submittedName>
        <fullName evidence="8">Uncharacterized protein</fullName>
    </submittedName>
</protein>
<dbReference type="CDD" id="cd05283">
    <property type="entry name" value="CAD1"/>
    <property type="match status" value="1"/>
</dbReference>
<dbReference type="Gene3D" id="3.40.50.720">
    <property type="entry name" value="NAD(P)-binding Rossmann-like Domain"/>
    <property type="match status" value="1"/>
</dbReference>
<evidence type="ECO:0000256" key="1">
    <source>
        <dbReference type="ARBA" id="ARBA00001947"/>
    </source>
</evidence>
<name>A0A9W4TYI7_9ASCO</name>
<evidence type="ECO:0000256" key="3">
    <source>
        <dbReference type="ARBA" id="ARBA00022833"/>
    </source>
</evidence>
<accession>A0A9W4TYI7</accession>
<feature type="domain" description="Alcohol dehydrogenase-like C-terminal" evidence="6">
    <location>
        <begin position="197"/>
        <end position="323"/>
    </location>
</feature>